<evidence type="ECO:0000313" key="3">
    <source>
        <dbReference type="EMBL" id="MFC5952920.1"/>
    </source>
</evidence>
<dbReference type="Proteomes" id="UP001596119">
    <property type="component" value="Unassembled WGS sequence"/>
</dbReference>
<dbReference type="Gene3D" id="3.30.450.40">
    <property type="match status" value="2"/>
</dbReference>
<protein>
    <submittedName>
        <fullName evidence="3">GAF domain-containing protein</fullName>
    </submittedName>
</protein>
<dbReference type="InterPro" id="IPR003018">
    <property type="entry name" value="GAF"/>
</dbReference>
<dbReference type="InterPro" id="IPR029016">
    <property type="entry name" value="GAF-like_dom_sf"/>
</dbReference>
<sequence length="463" mass="49198">MVQTRPRNGEGLGGPGDDDPEPDSGLGFVDVPRLELDQLLEQIVERAEEVMATQGRLRGLLRAHRAVGADLELPVVLRHVVTEARALVGARYAALGVLGADGHLVEFLHEGMTDEEVRAIGRPPRGEGLLGALIDDPHPIRLANLHDDARSTGFPPGHPPMTSFLGVPIRVRDEVFGNLYLTDRERGEVFSADDEELVQALATSAAVAIENAMLFAETRRRQAWQAASTQVATDLLAGEEPAEVLEGLVATLRELSDSDAAALLVPAEGAGEFLVAVAEGEPLVAVENTRLRARDSEAGLALMAGRAIATADAPADPRLIGVPLDRLDVGPALVAPLNTAGAPRGALAVCRRRGSAPYRREDLDAVVSLAGHAGLVAAYARVRLEQELRRRLDDRDRIADDLNTSVITELLAVATDLTGLAGSMTSPVHRAKLLAQANRLDRVARGIGSSVFDLGRPDDTRGA</sequence>
<dbReference type="EMBL" id="JBHSQK010000154">
    <property type="protein sequence ID" value="MFC5952920.1"/>
    <property type="molecule type" value="Genomic_DNA"/>
</dbReference>
<feature type="region of interest" description="Disordered" evidence="1">
    <location>
        <begin position="1"/>
        <end position="28"/>
    </location>
</feature>
<gene>
    <name evidence="3" type="ORF">ACFQH9_32135</name>
</gene>
<evidence type="ECO:0000256" key="1">
    <source>
        <dbReference type="SAM" id="MobiDB-lite"/>
    </source>
</evidence>
<name>A0ABW1II22_9PSEU</name>
<dbReference type="Pfam" id="PF13185">
    <property type="entry name" value="GAF_2"/>
    <property type="match status" value="2"/>
</dbReference>
<keyword evidence="4" id="KW-1185">Reference proteome</keyword>
<organism evidence="3 4">
    <name type="scientific">Pseudonocardia lutea</name>
    <dbReference type="NCBI Taxonomy" id="2172015"/>
    <lineage>
        <taxon>Bacteria</taxon>
        <taxon>Bacillati</taxon>
        <taxon>Actinomycetota</taxon>
        <taxon>Actinomycetes</taxon>
        <taxon>Pseudonocardiales</taxon>
        <taxon>Pseudonocardiaceae</taxon>
        <taxon>Pseudonocardia</taxon>
    </lineage>
</organism>
<dbReference type="RefSeq" id="WP_379572250.1">
    <property type="nucleotide sequence ID" value="NZ_JBHSQK010000154.1"/>
</dbReference>
<comment type="caution">
    <text evidence="3">The sequence shown here is derived from an EMBL/GenBank/DDBJ whole genome shotgun (WGS) entry which is preliminary data.</text>
</comment>
<evidence type="ECO:0000313" key="4">
    <source>
        <dbReference type="Proteomes" id="UP001596119"/>
    </source>
</evidence>
<dbReference type="SUPFAM" id="SSF55781">
    <property type="entry name" value="GAF domain-like"/>
    <property type="match status" value="2"/>
</dbReference>
<evidence type="ECO:0000259" key="2">
    <source>
        <dbReference type="SMART" id="SM00065"/>
    </source>
</evidence>
<feature type="domain" description="GAF" evidence="2">
    <location>
        <begin position="240"/>
        <end position="389"/>
    </location>
</feature>
<accession>A0ABW1II22</accession>
<feature type="domain" description="GAF" evidence="2">
    <location>
        <begin position="72"/>
        <end position="219"/>
    </location>
</feature>
<dbReference type="SMART" id="SM00065">
    <property type="entry name" value="GAF"/>
    <property type="match status" value="2"/>
</dbReference>
<reference evidence="4" key="1">
    <citation type="journal article" date="2019" name="Int. J. Syst. Evol. Microbiol.">
        <title>The Global Catalogue of Microorganisms (GCM) 10K type strain sequencing project: providing services to taxonomists for standard genome sequencing and annotation.</title>
        <authorList>
            <consortium name="The Broad Institute Genomics Platform"/>
            <consortium name="The Broad Institute Genome Sequencing Center for Infectious Disease"/>
            <person name="Wu L."/>
            <person name="Ma J."/>
        </authorList>
    </citation>
    <scope>NUCLEOTIDE SEQUENCE [LARGE SCALE GENOMIC DNA]</scope>
    <source>
        <strain evidence="4">CGMCC 4.7397</strain>
    </source>
</reference>
<proteinExistence type="predicted"/>